<sequence>MMELVKSTTNPSVRMTNLSNEQRELLPLAFGEFLDTAATATSRATFYNTRAEQEAAIESVHRELFELDRGVYAASLMLPGLTDFSRQIGAVRLLRSTRTGESWMTVPQEATVLHSLLQALPPQRMLKMFGMLRTQRINNARTRRLILSTVLGADNLEFWAVKYRRKLETALVHAWGRRTASILRAVLAKPIDDRTEKERQIVQRHLGRFVDGNVERVEQTVRFILGDEEGLTLRRLAAYRDAKNDLVKGRCLPFETLEGLRSRFHSDKTSADVLELTKSQLTTGQKIGMQRKAKEVNVEVEFDPAAYDTVRLYVYAYEMGLTDEIRDELTRKAKSVAERLPVRFEHAAILLDVSASMMGHDTQAMRPISVALALRDVLAETAERSTIVTSDGRVAPAAELIEPVGDTSLAVGLITLLKREPDVVFVLTDGYENAPEGRFAEVIRVVRGMGIDTPIHQFSPVFAAEARGVRSLSTAIPGLPVSKPEAIGLGLLKALFEADLDRGVAALMSMVHPVIDAAQPQPAELPLG</sequence>
<dbReference type="EMBL" id="SIHI01000074">
    <property type="protein sequence ID" value="TWT35066.1"/>
    <property type="molecule type" value="Genomic_DNA"/>
</dbReference>
<dbReference type="RefSeq" id="WP_197441561.1">
    <property type="nucleotide sequence ID" value="NZ_SIHI01000074.1"/>
</dbReference>
<dbReference type="InterPro" id="IPR036465">
    <property type="entry name" value="vWFA_dom_sf"/>
</dbReference>
<evidence type="ECO:0008006" key="3">
    <source>
        <dbReference type="Google" id="ProtNLM"/>
    </source>
</evidence>
<organism evidence="1 2">
    <name type="scientific">Thalassoglobus neptunius</name>
    <dbReference type="NCBI Taxonomy" id="1938619"/>
    <lineage>
        <taxon>Bacteria</taxon>
        <taxon>Pseudomonadati</taxon>
        <taxon>Planctomycetota</taxon>
        <taxon>Planctomycetia</taxon>
        <taxon>Planctomycetales</taxon>
        <taxon>Planctomycetaceae</taxon>
        <taxon>Thalassoglobus</taxon>
    </lineage>
</organism>
<name>A0A5C5V8Z4_9PLAN</name>
<dbReference type="AlphaFoldDB" id="A0A5C5V8Z4"/>
<comment type="caution">
    <text evidence="1">The sequence shown here is derived from an EMBL/GenBank/DDBJ whole genome shotgun (WGS) entry which is preliminary data.</text>
</comment>
<evidence type="ECO:0000313" key="1">
    <source>
        <dbReference type="EMBL" id="TWT35066.1"/>
    </source>
</evidence>
<protein>
    <recommendedName>
        <fullName evidence="3">VWFA domain-containing protein</fullName>
    </recommendedName>
</protein>
<proteinExistence type="predicted"/>
<evidence type="ECO:0000313" key="2">
    <source>
        <dbReference type="Proteomes" id="UP000317243"/>
    </source>
</evidence>
<reference evidence="1 2" key="1">
    <citation type="submission" date="2019-02" db="EMBL/GenBank/DDBJ databases">
        <title>Deep-cultivation of Planctomycetes and their phenomic and genomic characterization uncovers novel biology.</title>
        <authorList>
            <person name="Wiegand S."/>
            <person name="Jogler M."/>
            <person name="Boedeker C."/>
            <person name="Pinto D."/>
            <person name="Vollmers J."/>
            <person name="Rivas-Marin E."/>
            <person name="Kohn T."/>
            <person name="Peeters S.H."/>
            <person name="Heuer A."/>
            <person name="Rast P."/>
            <person name="Oberbeckmann S."/>
            <person name="Bunk B."/>
            <person name="Jeske O."/>
            <person name="Meyerdierks A."/>
            <person name="Storesund J.E."/>
            <person name="Kallscheuer N."/>
            <person name="Luecker S."/>
            <person name="Lage O.M."/>
            <person name="Pohl T."/>
            <person name="Merkel B.J."/>
            <person name="Hornburger P."/>
            <person name="Mueller R.-W."/>
            <person name="Bruemmer F."/>
            <person name="Labrenz M."/>
            <person name="Spormann A.M."/>
            <person name="Op Den Camp H."/>
            <person name="Overmann J."/>
            <person name="Amann R."/>
            <person name="Jetten M.S.M."/>
            <person name="Mascher T."/>
            <person name="Medema M.H."/>
            <person name="Devos D.P."/>
            <person name="Kaster A.-K."/>
            <person name="Ovreas L."/>
            <person name="Rohde M."/>
            <person name="Galperin M.Y."/>
            <person name="Jogler C."/>
        </authorList>
    </citation>
    <scope>NUCLEOTIDE SEQUENCE [LARGE SCALE GENOMIC DNA]</scope>
    <source>
        <strain evidence="1 2">KOR42</strain>
    </source>
</reference>
<dbReference type="Proteomes" id="UP000317243">
    <property type="component" value="Unassembled WGS sequence"/>
</dbReference>
<keyword evidence="2" id="KW-1185">Reference proteome</keyword>
<dbReference type="SUPFAM" id="SSF53300">
    <property type="entry name" value="vWA-like"/>
    <property type="match status" value="1"/>
</dbReference>
<accession>A0A5C5V8Z4</accession>
<gene>
    <name evidence="1" type="ORF">KOR42_52350</name>
</gene>